<reference evidence="1 2" key="1">
    <citation type="journal article" date="2015" name="Nature">
        <title>rRNA introns, odd ribosomes, and small enigmatic genomes across a large radiation of phyla.</title>
        <authorList>
            <person name="Brown C.T."/>
            <person name="Hug L.A."/>
            <person name="Thomas B.C."/>
            <person name="Sharon I."/>
            <person name="Castelle C.J."/>
            <person name="Singh A."/>
            <person name="Wilkins M.J."/>
            <person name="Williams K.H."/>
            <person name="Banfield J.F."/>
        </authorList>
    </citation>
    <scope>NUCLEOTIDE SEQUENCE [LARGE SCALE GENOMIC DNA]</scope>
</reference>
<accession>A0A0G1PMU5</accession>
<organism evidence="1 2">
    <name type="scientific">Candidatus Uhrbacteria bacterium GW2011_GWF2_46_218</name>
    <dbReference type="NCBI Taxonomy" id="1619001"/>
    <lineage>
        <taxon>Bacteria</taxon>
        <taxon>Candidatus Uhriibacteriota</taxon>
    </lineage>
</organism>
<dbReference type="Proteomes" id="UP000034705">
    <property type="component" value="Unassembled WGS sequence"/>
</dbReference>
<evidence type="ECO:0000313" key="2">
    <source>
        <dbReference type="Proteomes" id="UP000034705"/>
    </source>
</evidence>
<dbReference type="SUPFAM" id="SSF56784">
    <property type="entry name" value="HAD-like"/>
    <property type="match status" value="1"/>
</dbReference>
<dbReference type="InterPro" id="IPR036412">
    <property type="entry name" value="HAD-like_sf"/>
</dbReference>
<comment type="caution">
    <text evidence="1">The sequence shown here is derived from an EMBL/GenBank/DDBJ whole genome shotgun (WGS) entry which is preliminary data.</text>
</comment>
<proteinExistence type="predicted"/>
<evidence type="ECO:0000313" key="1">
    <source>
        <dbReference type="EMBL" id="KKU34076.1"/>
    </source>
</evidence>
<dbReference type="Gene3D" id="3.40.50.1000">
    <property type="entry name" value="HAD superfamily/HAD-like"/>
    <property type="match status" value="1"/>
</dbReference>
<dbReference type="EMBL" id="LCMG01000004">
    <property type="protein sequence ID" value="KKU34076.1"/>
    <property type="molecule type" value="Genomic_DNA"/>
</dbReference>
<dbReference type="InterPro" id="IPR023214">
    <property type="entry name" value="HAD_sf"/>
</dbReference>
<sequence length="320" mass="36808">MSTSSRKRLVYRCDDASRLQSRILRAVKEYPLQGPIILTHDGSITNFLWRLYLTEHFLCDFDETACADNEWAVLDDLMAERAKQDPFLARQLHHLRRVIAPHNLGNLHGGHSWRKWFSFERVIIDTPLLAATMAAEQSMWGTVNVERSVIGMTRTDIRALAQHLHLRPGIVELFGMIDDARIVSGGIHDIIAETFARHGFILSDHHIRAIRLDYDEEERALGIKPKDVMVVGRRKEETLAELNHGMLTLGDSIWDMHLWSLRGINGIIVDPRWPEDKIKGKMPKDALKAAWAHEYLDFILIGEDVLPLADSVRRAQKRHW</sequence>
<name>A0A0G1PMU5_9BACT</name>
<protein>
    <submittedName>
        <fullName evidence="1">Uncharacterized protein</fullName>
    </submittedName>
</protein>
<gene>
    <name evidence="1" type="ORF">UX45_C0004G0027</name>
</gene>
<dbReference type="AlphaFoldDB" id="A0A0G1PMU5"/>